<reference evidence="2 3" key="1">
    <citation type="submission" date="2017-12" db="EMBL/GenBank/DDBJ databases">
        <title>Corynebacterium mastitidis 16-1433 Genome.</title>
        <authorList>
            <person name="Gulvik C.A."/>
        </authorList>
    </citation>
    <scope>NUCLEOTIDE SEQUENCE [LARGE SCALE GENOMIC DNA]</scope>
    <source>
        <strain evidence="2 3">16-1433</strain>
    </source>
</reference>
<dbReference type="RefSeq" id="WP_101173386.1">
    <property type="nucleotide sequence ID" value="NZ_JAKRKB010000005.1"/>
</dbReference>
<evidence type="ECO:0000313" key="3">
    <source>
        <dbReference type="Proteomes" id="UP000233249"/>
    </source>
</evidence>
<dbReference type="AlphaFoldDB" id="A0A2N0X8G7"/>
<dbReference type="InterPro" id="IPR043168">
    <property type="entry name" value="DegV_C"/>
</dbReference>
<evidence type="ECO:0000256" key="1">
    <source>
        <dbReference type="ARBA" id="ARBA00023121"/>
    </source>
</evidence>
<dbReference type="PROSITE" id="PS51482">
    <property type="entry name" value="DEGV"/>
    <property type="match status" value="1"/>
</dbReference>
<protein>
    <submittedName>
        <fullName evidence="2">Fatty acid-binding protein DegV</fullName>
    </submittedName>
</protein>
<dbReference type="EMBL" id="PJAF01000009">
    <property type="protein sequence ID" value="PKF68967.1"/>
    <property type="molecule type" value="Genomic_DNA"/>
</dbReference>
<accession>A0A2N0X8G7</accession>
<organism evidence="2 3">
    <name type="scientific">Corynebacterium mastitidis</name>
    <dbReference type="NCBI Taxonomy" id="161890"/>
    <lineage>
        <taxon>Bacteria</taxon>
        <taxon>Bacillati</taxon>
        <taxon>Actinomycetota</taxon>
        <taxon>Actinomycetes</taxon>
        <taxon>Mycobacteriales</taxon>
        <taxon>Corynebacteriaceae</taxon>
        <taxon>Corynebacterium</taxon>
    </lineage>
</organism>
<proteinExistence type="predicted"/>
<keyword evidence="1" id="KW-0446">Lipid-binding</keyword>
<dbReference type="STRING" id="1121365.GCA_000375365_00389"/>
<name>A0A2N0X8G7_9CORY</name>
<gene>
    <name evidence="2" type="ORF">CXB45_04470</name>
</gene>
<dbReference type="Pfam" id="PF02645">
    <property type="entry name" value="DegV"/>
    <property type="match status" value="1"/>
</dbReference>
<dbReference type="Gene3D" id="3.30.1180.10">
    <property type="match status" value="1"/>
</dbReference>
<dbReference type="Proteomes" id="UP000233249">
    <property type="component" value="Unassembled WGS sequence"/>
</dbReference>
<evidence type="ECO:0000313" key="2">
    <source>
        <dbReference type="EMBL" id="PKF68967.1"/>
    </source>
</evidence>
<dbReference type="PANTHER" id="PTHR33434">
    <property type="entry name" value="DEGV DOMAIN-CONTAINING PROTEIN DR_1986-RELATED"/>
    <property type="match status" value="1"/>
</dbReference>
<dbReference type="PANTHER" id="PTHR33434:SF2">
    <property type="entry name" value="FATTY ACID-BINDING PROTEIN TM_1468"/>
    <property type="match status" value="1"/>
</dbReference>
<dbReference type="InterPro" id="IPR050270">
    <property type="entry name" value="DegV_domain_contain"/>
</dbReference>
<dbReference type="Gene3D" id="3.40.50.10170">
    <property type="match status" value="2"/>
</dbReference>
<comment type="caution">
    <text evidence="2">The sequence shown here is derived from an EMBL/GenBank/DDBJ whole genome shotgun (WGS) entry which is preliminary data.</text>
</comment>
<dbReference type="OrthoDB" id="9760324at2"/>
<dbReference type="SUPFAM" id="SSF82549">
    <property type="entry name" value="DAK1/DegV-like"/>
    <property type="match status" value="1"/>
</dbReference>
<dbReference type="NCBIfam" id="TIGR00762">
    <property type="entry name" value="DegV"/>
    <property type="match status" value="1"/>
</dbReference>
<dbReference type="GO" id="GO:0008289">
    <property type="term" value="F:lipid binding"/>
    <property type="evidence" value="ECO:0007669"/>
    <property type="project" value="UniProtKB-KW"/>
</dbReference>
<dbReference type="InterPro" id="IPR003797">
    <property type="entry name" value="DegV"/>
</dbReference>
<sequence>MAVRVVVDSSASLPPEVAERHGITVVDMHLTGAGTAGLGALELCACYARQLERGGDDGVVALHVPKELSSTWSAAVEAAAIFHDAVRVVDTGAVGMALGSAAVAAARTARAGGDLAACYEAAVGVLDSSATFLYVHRLDELRRSGRVSAGTVMISTALASKPIMRLREGRVELAVKTRTQSKAFERLAQLASEASAGEPVSVYLQEHEAREASRKLAALLEEALPQGSRVRTYPLSEALAVHAGPGSIAVSVVRGKI</sequence>